<dbReference type="EMBL" id="BARS01013240">
    <property type="protein sequence ID" value="GAF94852.1"/>
    <property type="molecule type" value="Genomic_DNA"/>
</dbReference>
<gene>
    <name evidence="8" type="ORF">S01H1_23121</name>
</gene>
<keyword evidence="3" id="KW-1003">Cell membrane</keyword>
<feature type="non-terminal residue" evidence="8">
    <location>
        <position position="1"/>
    </location>
</feature>
<dbReference type="GO" id="GO:0005886">
    <property type="term" value="C:plasma membrane"/>
    <property type="evidence" value="ECO:0007669"/>
    <property type="project" value="UniProtKB-SubCell"/>
</dbReference>
<evidence type="ECO:0000256" key="1">
    <source>
        <dbReference type="ARBA" id="ARBA00004651"/>
    </source>
</evidence>
<accession>X0U373</accession>
<organism evidence="8">
    <name type="scientific">marine sediment metagenome</name>
    <dbReference type="NCBI Taxonomy" id="412755"/>
    <lineage>
        <taxon>unclassified sequences</taxon>
        <taxon>metagenomes</taxon>
        <taxon>ecological metagenomes</taxon>
    </lineage>
</organism>
<protein>
    <submittedName>
        <fullName evidence="8">Uncharacterized protein</fullName>
    </submittedName>
</protein>
<evidence type="ECO:0000256" key="3">
    <source>
        <dbReference type="ARBA" id="ARBA00022475"/>
    </source>
</evidence>
<dbReference type="Pfam" id="PF03916">
    <property type="entry name" value="NrfD"/>
    <property type="match status" value="1"/>
</dbReference>
<proteinExistence type="inferred from homology"/>
<keyword evidence="5 7" id="KW-1133">Transmembrane helix</keyword>
<dbReference type="InterPro" id="IPR005614">
    <property type="entry name" value="NrfD-like"/>
</dbReference>
<sequence>IALWFAEILEPAEQPTDVFARVASLLRPLVPATEILGWIAFVLSVLLIAYTGVLLSNTRIALWATVLLPALFVVSAIFTGTAAIRLVLTLLGKEIPEEFGKASLILAVLQAVVLVGFLVTVPAGVLVAGPLSIWFWVGVVLIGLLVPFGLEIGTLKLKVTTPL</sequence>
<keyword evidence="6 7" id="KW-0472">Membrane</keyword>
<evidence type="ECO:0000256" key="6">
    <source>
        <dbReference type="ARBA" id="ARBA00023136"/>
    </source>
</evidence>
<feature type="transmembrane region" description="Helical" evidence="7">
    <location>
        <begin position="133"/>
        <end position="150"/>
    </location>
</feature>
<evidence type="ECO:0000256" key="4">
    <source>
        <dbReference type="ARBA" id="ARBA00022692"/>
    </source>
</evidence>
<reference evidence="8" key="1">
    <citation type="journal article" date="2014" name="Front. Microbiol.">
        <title>High frequency of phylogenetically diverse reductive dehalogenase-homologous genes in deep subseafloor sedimentary metagenomes.</title>
        <authorList>
            <person name="Kawai M."/>
            <person name="Futagami T."/>
            <person name="Toyoda A."/>
            <person name="Takaki Y."/>
            <person name="Nishi S."/>
            <person name="Hori S."/>
            <person name="Arai W."/>
            <person name="Tsubouchi T."/>
            <person name="Morono Y."/>
            <person name="Uchiyama I."/>
            <person name="Ito T."/>
            <person name="Fujiyama A."/>
            <person name="Inagaki F."/>
            <person name="Takami H."/>
        </authorList>
    </citation>
    <scope>NUCLEOTIDE SEQUENCE</scope>
    <source>
        <strain evidence="8">Expedition CK06-06</strain>
    </source>
</reference>
<evidence type="ECO:0000313" key="8">
    <source>
        <dbReference type="EMBL" id="GAF94852.1"/>
    </source>
</evidence>
<feature type="non-terminal residue" evidence="8">
    <location>
        <position position="163"/>
    </location>
</feature>
<dbReference type="Gene3D" id="1.20.1630.10">
    <property type="entry name" value="Formate dehydrogenase/DMSO reductase domain"/>
    <property type="match status" value="1"/>
</dbReference>
<comment type="subcellular location">
    <subcellularLocation>
        <location evidence="1">Cell membrane</location>
        <topology evidence="1">Multi-pass membrane protein</topology>
    </subcellularLocation>
</comment>
<feature type="transmembrane region" description="Helical" evidence="7">
    <location>
        <begin position="61"/>
        <end position="92"/>
    </location>
</feature>
<feature type="transmembrane region" description="Helical" evidence="7">
    <location>
        <begin position="104"/>
        <end position="127"/>
    </location>
</feature>
<dbReference type="AlphaFoldDB" id="X0U373"/>
<evidence type="ECO:0000256" key="5">
    <source>
        <dbReference type="ARBA" id="ARBA00022989"/>
    </source>
</evidence>
<name>X0U373_9ZZZZ</name>
<evidence type="ECO:0000256" key="7">
    <source>
        <dbReference type="SAM" id="Phobius"/>
    </source>
</evidence>
<evidence type="ECO:0000256" key="2">
    <source>
        <dbReference type="ARBA" id="ARBA00008929"/>
    </source>
</evidence>
<keyword evidence="4 7" id="KW-0812">Transmembrane</keyword>
<comment type="similarity">
    <text evidence="2">Belongs to the NrfD family.</text>
</comment>
<comment type="caution">
    <text evidence="8">The sequence shown here is derived from an EMBL/GenBank/DDBJ whole genome shotgun (WGS) entry which is preliminary data.</text>
</comment>
<feature type="transmembrane region" description="Helical" evidence="7">
    <location>
        <begin position="35"/>
        <end position="55"/>
    </location>
</feature>